<organism evidence="2">
    <name type="scientific">Photinus pyralis</name>
    <name type="common">Common eastern firefly</name>
    <name type="synonym">Lampyris pyralis</name>
    <dbReference type="NCBI Taxonomy" id="7054"/>
    <lineage>
        <taxon>Eukaryota</taxon>
        <taxon>Metazoa</taxon>
        <taxon>Ecdysozoa</taxon>
        <taxon>Arthropoda</taxon>
        <taxon>Hexapoda</taxon>
        <taxon>Insecta</taxon>
        <taxon>Pterygota</taxon>
        <taxon>Neoptera</taxon>
        <taxon>Endopterygota</taxon>
        <taxon>Coleoptera</taxon>
        <taxon>Polyphaga</taxon>
        <taxon>Elateriformia</taxon>
        <taxon>Elateroidea</taxon>
        <taxon>Lampyridae</taxon>
        <taxon>Lampyrinae</taxon>
        <taxon>Photinus</taxon>
    </lineage>
</organism>
<dbReference type="Proteomes" id="UP000327044">
    <property type="component" value="Unassembled WGS sequence"/>
</dbReference>
<evidence type="ECO:0000313" key="3">
    <source>
        <dbReference type="EMBL" id="KAB0804807.1"/>
    </source>
</evidence>
<name>A0A1Y1M183_PHOPY</name>
<dbReference type="InterPro" id="IPR018800">
    <property type="entry name" value="PRCC"/>
</dbReference>
<reference evidence="3 4" key="2">
    <citation type="journal article" date="2018" name="Elife">
        <title>Firefly genomes illuminate parallel origins of bioluminescence in beetles.</title>
        <authorList>
            <person name="Fallon T.R."/>
            <person name="Lower S.E."/>
            <person name="Chang C.H."/>
            <person name="Bessho-Uehara M."/>
            <person name="Martin G.J."/>
            <person name="Bewick A.J."/>
            <person name="Behringer M."/>
            <person name="Debat H.J."/>
            <person name="Wong I."/>
            <person name="Day J.C."/>
            <person name="Suvorov A."/>
            <person name="Silva C.J."/>
            <person name="Stanger-Hall K.F."/>
            <person name="Hall D.W."/>
            <person name="Schmitz R.J."/>
            <person name="Nelson D.R."/>
            <person name="Lewis S.M."/>
            <person name="Shigenobu S."/>
            <person name="Bybee S.M."/>
            <person name="Larracuente A.M."/>
            <person name="Oba Y."/>
            <person name="Weng J.K."/>
        </authorList>
    </citation>
    <scope>NUCLEOTIDE SEQUENCE [LARGE SCALE GENOMIC DNA]</scope>
    <source>
        <strain evidence="3">1611_PpyrPB1</strain>
        <tissue evidence="3">Whole body</tissue>
    </source>
</reference>
<dbReference type="InParanoid" id="A0A1Y1M183"/>
<dbReference type="EMBL" id="VVIM01000001">
    <property type="protein sequence ID" value="KAB0804807.1"/>
    <property type="molecule type" value="Genomic_DNA"/>
</dbReference>
<dbReference type="AlphaFoldDB" id="A0A1Y1M183"/>
<reference evidence="3" key="3">
    <citation type="submission" date="2019-08" db="EMBL/GenBank/DDBJ databases">
        <authorList>
            <consortium name="Photinus pyralis genome working group"/>
            <person name="Fallon T.R."/>
            <person name="Sander Lower S.E."/>
            <person name="Weng J.-K."/>
        </authorList>
    </citation>
    <scope>NUCLEOTIDE SEQUENCE</scope>
    <source>
        <strain evidence="3">1611_PpyrPB1</strain>
        <tissue evidence="3">Whole body</tissue>
    </source>
</reference>
<dbReference type="PANTHER" id="PTHR13621:SF2">
    <property type="entry name" value="PROLINE-RICH PROTEIN PRCC"/>
    <property type="match status" value="1"/>
</dbReference>
<evidence type="ECO:0008006" key="5">
    <source>
        <dbReference type="Google" id="ProtNLM"/>
    </source>
</evidence>
<dbReference type="EMBL" id="GEZM01046906">
    <property type="protein sequence ID" value="JAV76967.1"/>
    <property type="molecule type" value="Transcribed_RNA"/>
</dbReference>
<feature type="compositionally biased region" description="Polar residues" evidence="1">
    <location>
        <begin position="23"/>
        <end position="52"/>
    </location>
</feature>
<dbReference type="FunCoup" id="A0A1Y1M183">
    <property type="interactions" value="1913"/>
</dbReference>
<dbReference type="PANTHER" id="PTHR13621">
    <property type="entry name" value="PROLINE-RICH PROTEIN PRCC"/>
    <property type="match status" value="1"/>
</dbReference>
<dbReference type="OrthoDB" id="206969at2759"/>
<dbReference type="Pfam" id="PF10253">
    <property type="entry name" value="PRCC"/>
    <property type="match status" value="1"/>
</dbReference>
<feature type="compositionally biased region" description="Acidic residues" evidence="1">
    <location>
        <begin position="177"/>
        <end position="190"/>
    </location>
</feature>
<keyword evidence="4" id="KW-1185">Reference proteome</keyword>
<evidence type="ECO:0000313" key="4">
    <source>
        <dbReference type="Proteomes" id="UP000327044"/>
    </source>
</evidence>
<accession>A0A1Y1M183</accession>
<evidence type="ECO:0000313" key="2">
    <source>
        <dbReference type="EMBL" id="JAV76967.1"/>
    </source>
</evidence>
<feature type="compositionally biased region" description="Acidic residues" evidence="1">
    <location>
        <begin position="10"/>
        <end position="20"/>
    </location>
</feature>
<feature type="region of interest" description="Disordered" evidence="1">
    <location>
        <begin position="1"/>
        <end position="55"/>
    </location>
</feature>
<dbReference type="GO" id="GO:0005634">
    <property type="term" value="C:nucleus"/>
    <property type="evidence" value="ECO:0007669"/>
    <property type="project" value="TreeGrafter"/>
</dbReference>
<feature type="region of interest" description="Disordered" evidence="1">
    <location>
        <begin position="76"/>
        <end position="192"/>
    </location>
</feature>
<evidence type="ECO:0000256" key="1">
    <source>
        <dbReference type="SAM" id="MobiDB-lite"/>
    </source>
</evidence>
<proteinExistence type="predicted"/>
<sequence>MALVAYDSNSDSEYEEEAESDSLCNGTVTLTKSLLPSDSNIAPQNDQRNLFSTLPPPQEVENEVIEEVEDEFLQKTEEVTEKPKKRIRIDIPTLDYSSDEDEKPVERKSKQKVSGLFTLLPPPKGTPLSSTSFVPNVLQKRNSKKPPPSKTPQKRKVAEDTTPKPTPISLIKNGSDSTDDEEFEIPETYDDATWQEVCGRKKKKLQKPPAEPEPEQVKVTETVEAAPDVDQPYKGLDNKAFKELLGNTKRIPRNVKLIDIHEDAIRPDKEVWLRSLTDPDLEAEPVIEKTVDSTRKVKNHITALAQKALANDKELQKTWSENRYNRKQTQAKYGF</sequence>
<protein>
    <recommendedName>
        <fullName evidence="5">Proline-rich protein PRCC</fullName>
    </recommendedName>
</protein>
<reference evidence="2" key="1">
    <citation type="journal article" date="2016" name="Sci. Rep.">
        <title>Molecular characterization of firefly nuptial gifts: a multi-omics approach sheds light on postcopulatory sexual selection.</title>
        <authorList>
            <person name="Al-Wathiqui N."/>
            <person name="Fallon T.R."/>
            <person name="South A."/>
            <person name="Weng J.K."/>
            <person name="Lewis S.M."/>
        </authorList>
    </citation>
    <scope>NUCLEOTIDE SEQUENCE</scope>
</reference>
<gene>
    <name evidence="3" type="ORF">PPYR_01777</name>
</gene>